<reference evidence="8 9" key="1">
    <citation type="submission" date="2018-11" db="EMBL/GenBank/DDBJ databases">
        <title>Parancylomarina longa gen. nov., sp. nov., isolated from sediments of southern Okinawa.</title>
        <authorList>
            <person name="Fu T."/>
        </authorList>
    </citation>
    <scope>NUCLEOTIDE SEQUENCE [LARGE SCALE GENOMIC DNA]</scope>
    <source>
        <strain evidence="8 9">T3-2 S1-C</strain>
    </source>
</reference>
<evidence type="ECO:0000256" key="1">
    <source>
        <dbReference type="ARBA" id="ARBA00004442"/>
    </source>
</evidence>
<gene>
    <name evidence="8" type="ORF">DLK05_05935</name>
</gene>
<dbReference type="EMBL" id="RJJX01000005">
    <property type="protein sequence ID" value="RUT79017.1"/>
    <property type="molecule type" value="Genomic_DNA"/>
</dbReference>
<evidence type="ECO:0000313" key="8">
    <source>
        <dbReference type="EMBL" id="RUT79017.1"/>
    </source>
</evidence>
<evidence type="ECO:0000256" key="4">
    <source>
        <dbReference type="ARBA" id="ARBA00023136"/>
    </source>
</evidence>
<dbReference type="InterPro" id="IPR011990">
    <property type="entry name" value="TPR-like_helical_dom_sf"/>
</dbReference>
<dbReference type="CDD" id="cd08977">
    <property type="entry name" value="SusD"/>
    <property type="match status" value="1"/>
</dbReference>
<evidence type="ECO:0000313" key="9">
    <source>
        <dbReference type="Proteomes" id="UP000282985"/>
    </source>
</evidence>
<keyword evidence="9" id="KW-1185">Reference proteome</keyword>
<dbReference type="InterPro" id="IPR033985">
    <property type="entry name" value="SusD-like_N"/>
</dbReference>
<evidence type="ECO:0000259" key="7">
    <source>
        <dbReference type="Pfam" id="PF14322"/>
    </source>
</evidence>
<dbReference type="RefSeq" id="WP_127343071.1">
    <property type="nucleotide sequence ID" value="NZ_RJJX01000005.1"/>
</dbReference>
<sequence>MKKILYIPILIIALFISACGDDFLDKAPLDSINTENFYQTKADALGAINGAYQPLQWPKLYNMRMWTTDIMAGNSIVGAGGGDDGRETQDMANFVTATDNPGVLDLWRGPAPGILRCNLVLQNVPGMDIDQELKDQILGEAHFLRGLYYFILARMFGDVPLILEPQAPGDDLRPERTAVNQVYEQIIKDLESAKNMLPPREKYSEAEKGRASKGAATGMLAKVYLTLGEWQKTVDLCNEVSALGYALNPLYSDNYDVKNKNSVESLFEIQYTSDAGENFWGNENQASWLSTFTGPRNSDMVAGGWGWNQPTQEFVDSYENGDLRKDVTVLYEGCPQFDGQDYDKAYSTTGYNLRKFLVSKTISPTYDNSPMNFPVLRYADVLLMKAEALTNLGQTSAAEAPLNEVRLRAGLSVVSGLSQVDFLEKVLHERRMEMAFEGQRWFDLIRIDSGQYGLDFLHSIGKVNASSKHLLLPIPQKEIDANPNLQQNSGY</sequence>
<name>A0A434AX88_9BACT</name>
<protein>
    <submittedName>
        <fullName evidence="8">RagB/SusD family nutrient uptake outer membrane protein</fullName>
    </submittedName>
</protein>
<comment type="subcellular location">
    <subcellularLocation>
        <location evidence="1">Cell outer membrane</location>
    </subcellularLocation>
</comment>
<dbReference type="Pfam" id="PF07980">
    <property type="entry name" value="SusD_RagB"/>
    <property type="match status" value="1"/>
</dbReference>
<keyword evidence="3" id="KW-0732">Signal</keyword>
<dbReference type="Gene3D" id="1.25.40.390">
    <property type="match status" value="1"/>
</dbReference>
<dbReference type="AlphaFoldDB" id="A0A434AX88"/>
<keyword evidence="4" id="KW-0472">Membrane</keyword>
<evidence type="ECO:0000256" key="2">
    <source>
        <dbReference type="ARBA" id="ARBA00006275"/>
    </source>
</evidence>
<evidence type="ECO:0000259" key="6">
    <source>
        <dbReference type="Pfam" id="PF07980"/>
    </source>
</evidence>
<feature type="domain" description="RagB/SusD" evidence="6">
    <location>
        <begin position="264"/>
        <end position="491"/>
    </location>
</feature>
<organism evidence="8 9">
    <name type="scientific">Ancylomarina longa</name>
    <dbReference type="NCBI Taxonomy" id="2487017"/>
    <lineage>
        <taxon>Bacteria</taxon>
        <taxon>Pseudomonadati</taxon>
        <taxon>Bacteroidota</taxon>
        <taxon>Bacteroidia</taxon>
        <taxon>Marinilabiliales</taxon>
        <taxon>Marinifilaceae</taxon>
        <taxon>Ancylomarina</taxon>
    </lineage>
</organism>
<comment type="similarity">
    <text evidence="2">Belongs to the SusD family.</text>
</comment>
<evidence type="ECO:0000256" key="5">
    <source>
        <dbReference type="ARBA" id="ARBA00023237"/>
    </source>
</evidence>
<dbReference type="OrthoDB" id="617686at2"/>
<keyword evidence="5" id="KW-0998">Cell outer membrane</keyword>
<accession>A0A434AX88</accession>
<dbReference type="GO" id="GO:0009279">
    <property type="term" value="C:cell outer membrane"/>
    <property type="evidence" value="ECO:0007669"/>
    <property type="project" value="UniProtKB-SubCell"/>
</dbReference>
<dbReference type="SUPFAM" id="SSF48452">
    <property type="entry name" value="TPR-like"/>
    <property type="match status" value="1"/>
</dbReference>
<proteinExistence type="inferred from homology"/>
<dbReference type="PROSITE" id="PS51257">
    <property type="entry name" value="PROKAR_LIPOPROTEIN"/>
    <property type="match status" value="1"/>
</dbReference>
<comment type="caution">
    <text evidence="8">The sequence shown here is derived from an EMBL/GenBank/DDBJ whole genome shotgun (WGS) entry which is preliminary data.</text>
</comment>
<dbReference type="Pfam" id="PF14322">
    <property type="entry name" value="SusD-like_3"/>
    <property type="match status" value="1"/>
</dbReference>
<feature type="domain" description="SusD-like N-terminal" evidence="7">
    <location>
        <begin position="22"/>
        <end position="225"/>
    </location>
</feature>
<dbReference type="Proteomes" id="UP000282985">
    <property type="component" value="Unassembled WGS sequence"/>
</dbReference>
<dbReference type="InterPro" id="IPR012944">
    <property type="entry name" value="SusD_RagB_dom"/>
</dbReference>
<evidence type="ECO:0000256" key="3">
    <source>
        <dbReference type="ARBA" id="ARBA00022729"/>
    </source>
</evidence>